<evidence type="ECO:0000313" key="2">
    <source>
        <dbReference type="Proteomes" id="UP000219036"/>
    </source>
</evidence>
<protein>
    <recommendedName>
        <fullName evidence="3">Lipoprotein</fullName>
    </recommendedName>
</protein>
<dbReference type="Proteomes" id="UP000219036">
    <property type="component" value="Unassembled WGS sequence"/>
</dbReference>
<keyword evidence="2" id="KW-1185">Reference proteome</keyword>
<dbReference type="OrthoDB" id="12048at2"/>
<sequence length="199" mass="23536">MRNFFLILLVAIFVFSCVPLKKEEGCRLEFERIKTVSKQHKDYFIRGNLFVHGAYLVFYGDIGRRTFITLRSPFGRKLFSVYYSGEKICVRLPGEPEKCGKDLDIYWDYIGVKVPFSIRNLLTGKINISDHADYTCKNGDVYIEQDGLVLVYRGLKIKKLKYRDFTVSYFYEDKELKKVVVKKEGKEIFRIYIRELRET</sequence>
<evidence type="ECO:0008006" key="3">
    <source>
        <dbReference type="Google" id="ProtNLM"/>
    </source>
</evidence>
<reference evidence="2" key="1">
    <citation type="submission" date="2017-09" db="EMBL/GenBank/DDBJ databases">
        <authorList>
            <person name="Varghese N."/>
            <person name="Submissions S."/>
        </authorList>
    </citation>
    <scope>NUCLEOTIDE SEQUENCE [LARGE SCALE GENOMIC DNA]</scope>
    <source>
        <strain evidence="2">DSM 15103</strain>
    </source>
</reference>
<dbReference type="PROSITE" id="PS51257">
    <property type="entry name" value="PROKAR_LIPOPROTEIN"/>
    <property type="match status" value="1"/>
</dbReference>
<proteinExistence type="predicted"/>
<dbReference type="RefSeq" id="WP_097000073.1">
    <property type="nucleotide sequence ID" value="NZ_OBEI01000002.1"/>
</dbReference>
<organism evidence="1 2">
    <name type="scientific">Persephonella hydrogeniphila</name>
    <dbReference type="NCBI Taxonomy" id="198703"/>
    <lineage>
        <taxon>Bacteria</taxon>
        <taxon>Pseudomonadati</taxon>
        <taxon>Aquificota</taxon>
        <taxon>Aquificia</taxon>
        <taxon>Aquificales</taxon>
        <taxon>Hydrogenothermaceae</taxon>
        <taxon>Persephonella</taxon>
    </lineage>
</organism>
<name>A0A285NCQ4_9AQUI</name>
<gene>
    <name evidence="1" type="ORF">SAMN06265182_0904</name>
</gene>
<evidence type="ECO:0000313" key="1">
    <source>
        <dbReference type="EMBL" id="SNZ07068.1"/>
    </source>
</evidence>
<accession>A0A285NCQ4</accession>
<dbReference type="AlphaFoldDB" id="A0A285NCQ4"/>
<dbReference type="EMBL" id="OBEI01000002">
    <property type="protein sequence ID" value="SNZ07068.1"/>
    <property type="molecule type" value="Genomic_DNA"/>
</dbReference>